<sequence>MRESNIISILSAHSKLPTDIFESYLDYFSIKIKNDELKDLIVLYSHLKSLTKNIELFDKYFIGYTIPQIGKEFDLLRFDKETIVNVELKRDSNLVAITDQLKRNKYYLDFLKKETHLFTYVSSSKKLYGLDTSNNLVELNIRHLIEKLVSQNVIKLENIDNFFNPSNYLVSPFNSTKEFIKSKYFLTVQQEDIKNQVLKELNTPKHSIIAIKGKAGTGKTLLTYDIAKEVYKSKEIIIIHCGLLNKGHIILRDDYAWKIIAAKSLMHQDYSKYHLVVVDEAQRIYKNQLKHIIEQVKLHSKNCIFSYDSVQTLRGGEIRANTSSEIEKNTTLDCVELTTKIRTNKEVARFIKCLFNSKEAIHKMDYSKVELKYFDSHKTAKIYLTQLQSEGWKTTNYTPSTAHTLPYEQHRIENEDDNAHTVIGQEFDNVVAVIDEYFYYENDKLSTKNYKYKPYYHPSKMLFQIVSRTRIRLCIVIINNPLILKRCLSIMSKNTST</sequence>
<gene>
    <name evidence="2" type="ORF">N1F79_02715</name>
</gene>
<proteinExistence type="predicted"/>
<reference evidence="2 3" key="1">
    <citation type="submission" date="2022-09" db="EMBL/GenBank/DDBJ databases">
        <title>Genome sequencing of Flavivirga sp. MEBiC05379.</title>
        <authorList>
            <person name="Oh H.-M."/>
            <person name="Kwon K.K."/>
            <person name="Park M.J."/>
            <person name="Yang S.-H."/>
        </authorList>
    </citation>
    <scope>NUCLEOTIDE SEQUENCE [LARGE SCALE GENOMIC DNA]</scope>
    <source>
        <strain evidence="2 3">MEBiC05379</strain>
    </source>
</reference>
<name>A0ABU7XQ98_9FLAO</name>
<keyword evidence="3" id="KW-1185">Reference proteome</keyword>
<evidence type="ECO:0000313" key="2">
    <source>
        <dbReference type="EMBL" id="MEF3832032.1"/>
    </source>
</evidence>
<evidence type="ECO:0000313" key="3">
    <source>
        <dbReference type="Proteomes" id="UP001337305"/>
    </source>
</evidence>
<dbReference type="GO" id="GO:0005524">
    <property type="term" value="F:ATP binding"/>
    <property type="evidence" value="ECO:0007669"/>
    <property type="project" value="UniProtKB-KW"/>
</dbReference>
<dbReference type="CDD" id="cd00009">
    <property type="entry name" value="AAA"/>
    <property type="match status" value="1"/>
</dbReference>
<dbReference type="EMBL" id="JAODOP010000001">
    <property type="protein sequence ID" value="MEF3832032.1"/>
    <property type="molecule type" value="Genomic_DNA"/>
</dbReference>
<dbReference type="Gene3D" id="3.40.50.300">
    <property type="entry name" value="P-loop containing nucleotide triphosphate hydrolases"/>
    <property type="match status" value="1"/>
</dbReference>
<dbReference type="Pfam" id="PF09848">
    <property type="entry name" value="SLFN-g3_helicase"/>
    <property type="match status" value="1"/>
</dbReference>
<organism evidence="2 3">
    <name type="scientific">Flavivirga spongiicola</name>
    <dbReference type="NCBI Taxonomy" id="421621"/>
    <lineage>
        <taxon>Bacteria</taxon>
        <taxon>Pseudomonadati</taxon>
        <taxon>Bacteroidota</taxon>
        <taxon>Flavobacteriia</taxon>
        <taxon>Flavobacteriales</taxon>
        <taxon>Flavobacteriaceae</taxon>
        <taxon>Flavivirga</taxon>
    </lineage>
</organism>
<comment type="caution">
    <text evidence="2">The sequence shown here is derived from an EMBL/GenBank/DDBJ whole genome shotgun (WGS) entry which is preliminary data.</text>
</comment>
<feature type="domain" description="Schlafen group 3-like DNA/RNA helicase" evidence="1">
    <location>
        <begin position="207"/>
        <end position="389"/>
    </location>
</feature>
<dbReference type="Proteomes" id="UP001337305">
    <property type="component" value="Unassembled WGS sequence"/>
</dbReference>
<dbReference type="InterPro" id="IPR027417">
    <property type="entry name" value="P-loop_NTPase"/>
</dbReference>
<dbReference type="RefSeq" id="WP_303309025.1">
    <property type="nucleotide sequence ID" value="NZ_JAODOP010000001.1"/>
</dbReference>
<dbReference type="InterPro" id="IPR018647">
    <property type="entry name" value="SLFN_3-like_DNA/RNA_helicase"/>
</dbReference>
<protein>
    <submittedName>
        <fullName evidence="2">ATP-binding protein</fullName>
    </submittedName>
</protein>
<accession>A0ABU7XQ98</accession>
<keyword evidence="2" id="KW-0067">ATP-binding</keyword>
<evidence type="ECO:0000259" key="1">
    <source>
        <dbReference type="Pfam" id="PF09848"/>
    </source>
</evidence>
<dbReference type="SUPFAM" id="SSF52540">
    <property type="entry name" value="P-loop containing nucleoside triphosphate hydrolases"/>
    <property type="match status" value="1"/>
</dbReference>
<keyword evidence="2" id="KW-0547">Nucleotide-binding</keyword>